<feature type="transmembrane region" description="Helical" evidence="1">
    <location>
        <begin position="57"/>
        <end position="77"/>
    </location>
</feature>
<evidence type="ECO:0000256" key="1">
    <source>
        <dbReference type="SAM" id="Phobius"/>
    </source>
</evidence>
<sequence length="104" mass="12135">MDKRETINKNRYIISIFSLTIFNLILVYDLKLVVMYIDFVNKVDILDCTIITGQQLNIILLNYCTLLYYPIILVCNLSGKEVLPFIFCECIIIQTFELSSKINN</sequence>
<proteinExistence type="predicted"/>
<dbReference type="AlphaFoldDB" id="A0A644ZNM8"/>
<keyword evidence="1" id="KW-0472">Membrane</keyword>
<evidence type="ECO:0000313" key="2">
    <source>
        <dbReference type="EMBL" id="MPM42559.1"/>
    </source>
</evidence>
<keyword evidence="1" id="KW-0812">Transmembrane</keyword>
<comment type="caution">
    <text evidence="2">The sequence shown here is derived from an EMBL/GenBank/DDBJ whole genome shotgun (WGS) entry which is preliminary data.</text>
</comment>
<feature type="transmembrane region" description="Helical" evidence="1">
    <location>
        <begin position="12"/>
        <end position="37"/>
    </location>
</feature>
<dbReference type="EMBL" id="VSSQ01009774">
    <property type="protein sequence ID" value="MPM42559.1"/>
    <property type="molecule type" value="Genomic_DNA"/>
</dbReference>
<accession>A0A644ZNM8</accession>
<reference evidence="2" key="1">
    <citation type="submission" date="2019-08" db="EMBL/GenBank/DDBJ databases">
        <authorList>
            <person name="Kucharzyk K."/>
            <person name="Murdoch R.W."/>
            <person name="Higgins S."/>
            <person name="Loffler F."/>
        </authorList>
    </citation>
    <scope>NUCLEOTIDE SEQUENCE</scope>
</reference>
<keyword evidence="1" id="KW-1133">Transmembrane helix</keyword>
<gene>
    <name evidence="2" type="ORF">SDC9_89225</name>
</gene>
<organism evidence="2">
    <name type="scientific">bioreactor metagenome</name>
    <dbReference type="NCBI Taxonomy" id="1076179"/>
    <lineage>
        <taxon>unclassified sequences</taxon>
        <taxon>metagenomes</taxon>
        <taxon>ecological metagenomes</taxon>
    </lineage>
</organism>
<protein>
    <submittedName>
        <fullName evidence="2">Uncharacterized protein</fullName>
    </submittedName>
</protein>
<name>A0A644ZNM8_9ZZZZ</name>